<evidence type="ECO:0000259" key="2">
    <source>
        <dbReference type="Pfam" id="PF06259"/>
    </source>
</evidence>
<keyword evidence="4" id="KW-1185">Reference proteome</keyword>
<name>A0ABN3KR49_9ACTN</name>
<proteinExistence type="predicted"/>
<accession>A0ABN3KR49</accession>
<gene>
    <name evidence="3" type="ORF">GCM10010406_02030</name>
</gene>
<evidence type="ECO:0000313" key="3">
    <source>
        <dbReference type="EMBL" id="GAA2470109.1"/>
    </source>
</evidence>
<dbReference type="InterPro" id="IPR010427">
    <property type="entry name" value="DUF1023"/>
</dbReference>
<feature type="coiled-coil region" evidence="1">
    <location>
        <begin position="258"/>
        <end position="317"/>
    </location>
</feature>
<comment type="caution">
    <text evidence="3">The sequence shown here is derived from an EMBL/GenBank/DDBJ whole genome shotgun (WGS) entry which is preliminary data.</text>
</comment>
<dbReference type="InterPro" id="IPR029058">
    <property type="entry name" value="AB_hydrolase_fold"/>
</dbReference>
<protein>
    <recommendedName>
        <fullName evidence="2">DUF1023 domain-containing protein</fullName>
    </recommendedName>
</protein>
<keyword evidence="1" id="KW-0175">Coiled coil</keyword>
<organism evidence="3 4">
    <name type="scientific">Streptomyces thermolineatus</name>
    <dbReference type="NCBI Taxonomy" id="44033"/>
    <lineage>
        <taxon>Bacteria</taxon>
        <taxon>Bacillati</taxon>
        <taxon>Actinomycetota</taxon>
        <taxon>Actinomycetes</taxon>
        <taxon>Kitasatosporales</taxon>
        <taxon>Streptomycetaceae</taxon>
        <taxon>Streptomyces</taxon>
    </lineage>
</organism>
<dbReference type="Pfam" id="PF06259">
    <property type="entry name" value="Abhydrolase_8"/>
    <property type="match status" value="1"/>
</dbReference>
<reference evidence="3 4" key="1">
    <citation type="journal article" date="2019" name="Int. J. Syst. Evol. Microbiol.">
        <title>The Global Catalogue of Microorganisms (GCM) 10K type strain sequencing project: providing services to taxonomists for standard genome sequencing and annotation.</title>
        <authorList>
            <consortium name="The Broad Institute Genomics Platform"/>
            <consortium name="The Broad Institute Genome Sequencing Center for Infectious Disease"/>
            <person name="Wu L."/>
            <person name="Ma J."/>
        </authorList>
    </citation>
    <scope>NUCLEOTIDE SEQUENCE [LARGE SCALE GENOMIC DNA]</scope>
    <source>
        <strain evidence="3 4">JCM 6307</strain>
    </source>
</reference>
<dbReference type="EMBL" id="BAAATA010000001">
    <property type="protein sequence ID" value="GAA2470109.1"/>
    <property type="molecule type" value="Genomic_DNA"/>
</dbReference>
<feature type="domain" description="DUF1023" evidence="2">
    <location>
        <begin position="338"/>
        <end position="500"/>
    </location>
</feature>
<dbReference type="SUPFAM" id="SSF53474">
    <property type="entry name" value="alpha/beta-Hydrolases"/>
    <property type="match status" value="1"/>
</dbReference>
<dbReference type="Proteomes" id="UP001501358">
    <property type="component" value="Unassembled WGS sequence"/>
</dbReference>
<sequence>MVTMRQLQDLDLSSVDKAAEEWGRMMARLGAGQDRVDREMSAKLRQTWDGGAAEKALDRLDRLSQNFQYGYQESGYVRTLLNGCADELRVQQKNLKAALEEAESHKFTVDDTGKVTYPPIPEEEIPTQLGTPDDGPAWQHPTQVRAQDIADRIAKAVTKATEIDRRYATSLKQLTTDDGLKISAATWADVAKDRKAISKDTEAALDLASIPSGSTPAQNAAWWKGLSKEDQQQYLALHPERIGALDGLPSAVRDDANRVVLRTSRSELEMKIAELKKNEPKQEFYDDWWVVGSNTEHDKWQKELDELNGKLRGADAVQKRLDDAGTEGLPDAYLLGFDTNKLGHAVVANGNPDTADHTAVFVPGTGSNLAGANGDMKRMADLWQESSLKAPGQEVSTITWIGYDAPQSIVPEAMDKSYAFDGAPRLNGFLDGLQTAQGGPDASHTTVIGHSYGSTTVGAASMHGDLPADDIIAVGSPGMLVGEADQLDVGGEHVWAQTAPLSNDKVPLGGKIAGLGGFGPDHDPWDPPIVNVPSDEAFGANRMATDSVDHSGYWKEGSVSLENQAWVVTGNYDKVIDD</sequence>
<evidence type="ECO:0000256" key="1">
    <source>
        <dbReference type="SAM" id="Coils"/>
    </source>
</evidence>
<evidence type="ECO:0000313" key="4">
    <source>
        <dbReference type="Proteomes" id="UP001501358"/>
    </source>
</evidence>